<name>A0A5E8H0P5_ROSAD</name>
<comment type="caution">
    <text evidence="1">The sequence shown here is derived from an EMBL/GenBank/DDBJ whole genome shotgun (WGS) entry which is preliminary data.</text>
</comment>
<evidence type="ECO:0000313" key="1">
    <source>
        <dbReference type="EMBL" id="EEE44861.1"/>
    </source>
</evidence>
<protein>
    <submittedName>
        <fullName evidence="1">Uncharacterized protein</fullName>
    </submittedName>
</protein>
<dbReference type="RefSeq" id="WP_008192278.1">
    <property type="nucleotide sequence ID" value="NZ_CM011002.1"/>
</dbReference>
<proteinExistence type="predicted"/>
<reference evidence="1 2" key="1">
    <citation type="submission" date="2008-01" db="EMBL/GenBank/DDBJ databases">
        <authorList>
            <person name="Wagner-Dobler I."/>
            <person name="Ferriera S."/>
            <person name="Johnson J."/>
            <person name="Kravitz S."/>
            <person name="Beeson K."/>
            <person name="Sutton G."/>
            <person name="Rogers Y.-H."/>
            <person name="Friedman R."/>
            <person name="Frazier M."/>
            <person name="Venter J.C."/>
        </authorList>
    </citation>
    <scope>NUCLEOTIDE SEQUENCE [LARGE SCALE GENOMIC DNA]</scope>
    <source>
        <strain evidence="2">DSM 17067 / NCIMB 14079 / DFL-11</strain>
    </source>
</reference>
<dbReference type="EMBL" id="ACCU02000003">
    <property type="protein sequence ID" value="EEE44861.1"/>
    <property type="molecule type" value="Genomic_DNA"/>
</dbReference>
<dbReference type="Proteomes" id="UP000004703">
    <property type="component" value="Chromosome"/>
</dbReference>
<dbReference type="AlphaFoldDB" id="A0A5E8H0P5"/>
<organism evidence="1 2">
    <name type="scientific">Roseibium alexandrii (strain DSM 17067 / NCIMB 14079 / DFL-11)</name>
    <name type="common">Labrenzia alexandrii</name>
    <dbReference type="NCBI Taxonomy" id="244592"/>
    <lineage>
        <taxon>Bacteria</taxon>
        <taxon>Pseudomonadati</taxon>
        <taxon>Pseudomonadota</taxon>
        <taxon>Alphaproteobacteria</taxon>
        <taxon>Hyphomicrobiales</taxon>
        <taxon>Stappiaceae</taxon>
        <taxon>Roseibium</taxon>
    </lineage>
</organism>
<accession>A0A5E8H0P5</accession>
<evidence type="ECO:0000313" key="2">
    <source>
        <dbReference type="Proteomes" id="UP000004703"/>
    </source>
</evidence>
<sequence length="153" mass="16637">MTASIQNTNSAIAILERTIDEFQKYPDAPTVLTKGFHLATLMDSVKKCLASLSAQVRFYNSAKATTRAIAVRREDGGDDYVSGLDLEALRLPLPNLEQDFVIYGKPDALRAVATALAGRGWPSNGPAPLHDLATQLAREAVNDPKEPDRCQAR</sequence>
<reference evidence="1 2" key="2">
    <citation type="submission" date="2013-04" db="EMBL/GenBank/DDBJ databases">
        <authorList>
            <person name="Fiebig A."/>
            <person name="Pradella S."/>
            <person name="Wagner-Doebler I."/>
        </authorList>
    </citation>
    <scope>NUCLEOTIDE SEQUENCE [LARGE SCALE GENOMIC DNA]</scope>
    <source>
        <strain evidence="2">DSM 17067 / NCIMB 14079 / DFL-11</strain>
    </source>
</reference>
<gene>
    <name evidence="1" type="ORF">SADFL11_2149</name>
</gene>